<dbReference type="AlphaFoldDB" id="A0AAQ3KME4"/>
<evidence type="ECO:0000313" key="3">
    <source>
        <dbReference type="Proteomes" id="UP001327560"/>
    </source>
</evidence>
<reference evidence="2 3" key="1">
    <citation type="submission" date="2023-10" db="EMBL/GenBank/DDBJ databases">
        <title>Chromosome-scale genome assembly provides insights into flower coloration mechanisms of Canna indica.</title>
        <authorList>
            <person name="Li C."/>
        </authorList>
    </citation>
    <scope>NUCLEOTIDE SEQUENCE [LARGE SCALE GENOMIC DNA]</scope>
    <source>
        <tissue evidence="2">Flower</tissue>
    </source>
</reference>
<sequence length="87" mass="9902">MRAGDLETRLSKAHVELKKLREQLVSAEATKLEAEQALAQAKKREGVRREEEKTEESVTSSATMDVFEVVVPTKLIYKENEIDNDQK</sequence>
<proteinExistence type="predicted"/>
<evidence type="ECO:0000313" key="2">
    <source>
        <dbReference type="EMBL" id="WOL11592.1"/>
    </source>
</evidence>
<dbReference type="EMBL" id="CP136895">
    <property type="protein sequence ID" value="WOL11592.1"/>
    <property type="molecule type" value="Genomic_DNA"/>
</dbReference>
<dbReference type="Proteomes" id="UP001327560">
    <property type="component" value="Chromosome 6"/>
</dbReference>
<organism evidence="2 3">
    <name type="scientific">Canna indica</name>
    <name type="common">Indian-shot</name>
    <dbReference type="NCBI Taxonomy" id="4628"/>
    <lineage>
        <taxon>Eukaryota</taxon>
        <taxon>Viridiplantae</taxon>
        <taxon>Streptophyta</taxon>
        <taxon>Embryophyta</taxon>
        <taxon>Tracheophyta</taxon>
        <taxon>Spermatophyta</taxon>
        <taxon>Magnoliopsida</taxon>
        <taxon>Liliopsida</taxon>
        <taxon>Zingiberales</taxon>
        <taxon>Cannaceae</taxon>
        <taxon>Canna</taxon>
    </lineage>
</organism>
<name>A0AAQ3KME4_9LILI</name>
<feature type="compositionally biased region" description="Basic and acidic residues" evidence="1">
    <location>
        <begin position="42"/>
        <end position="56"/>
    </location>
</feature>
<accession>A0AAQ3KME4</accession>
<evidence type="ECO:0000256" key="1">
    <source>
        <dbReference type="SAM" id="MobiDB-lite"/>
    </source>
</evidence>
<gene>
    <name evidence="2" type="ORF">Cni_G20356</name>
</gene>
<feature type="region of interest" description="Disordered" evidence="1">
    <location>
        <begin position="39"/>
        <end position="61"/>
    </location>
</feature>
<protein>
    <submittedName>
        <fullName evidence="2">Interactor of constitutive active ROPs 4-like</fullName>
    </submittedName>
</protein>
<keyword evidence="3" id="KW-1185">Reference proteome</keyword>